<accession>A0A1E8Q180</accession>
<name>A0A1E8Q180_9MYCO</name>
<sequence>MSTTQPGQDGASENVFVIEPQETIWTLARQLISGQHTITQLNESARLLRNAKPDDPAVLHHLSQLQRTTDGWFRAALPNLLAEMQVAVEAHDTFGPGFTRVEDPIDAAAWNNKVLVWRERLGGTVGSNGEAPDAC</sequence>
<protein>
    <submittedName>
        <fullName evidence="1">Uncharacterized protein</fullName>
    </submittedName>
</protein>
<evidence type="ECO:0000313" key="1">
    <source>
        <dbReference type="EMBL" id="OFJ52176.1"/>
    </source>
</evidence>
<proteinExistence type="predicted"/>
<evidence type="ECO:0000313" key="2">
    <source>
        <dbReference type="Proteomes" id="UP000178953"/>
    </source>
</evidence>
<dbReference type="EMBL" id="MCHX01000046">
    <property type="protein sequence ID" value="OFJ52176.1"/>
    <property type="molecule type" value="Genomic_DNA"/>
</dbReference>
<dbReference type="RefSeq" id="WP_070354631.1">
    <property type="nucleotide sequence ID" value="NZ_MCHX01000046.1"/>
</dbReference>
<comment type="caution">
    <text evidence="1">The sequence shown here is derived from an EMBL/GenBank/DDBJ whole genome shotgun (WGS) entry which is preliminary data.</text>
</comment>
<dbReference type="Proteomes" id="UP000178953">
    <property type="component" value="Unassembled WGS sequence"/>
</dbReference>
<organism evidence="1 2">
    <name type="scientific">Mycolicibacterium grossiae</name>
    <dbReference type="NCBI Taxonomy" id="1552759"/>
    <lineage>
        <taxon>Bacteria</taxon>
        <taxon>Bacillati</taxon>
        <taxon>Actinomycetota</taxon>
        <taxon>Actinomycetes</taxon>
        <taxon>Mycobacteriales</taxon>
        <taxon>Mycobacteriaceae</taxon>
        <taxon>Mycolicibacterium</taxon>
    </lineage>
</organism>
<reference evidence="1 2" key="1">
    <citation type="submission" date="2016-09" db="EMBL/GenBank/DDBJ databases">
        <title>genome sequence of Mycobacterium sp. 739 SCH.</title>
        <authorList>
            <person name="Greninger A.L."/>
            <person name="Qin X."/>
            <person name="Jerome K."/>
            <person name="Vora S."/>
            <person name="Quinn K."/>
        </authorList>
    </citation>
    <scope>NUCLEOTIDE SEQUENCE [LARGE SCALE GENOMIC DNA]</scope>
    <source>
        <strain evidence="1 2">SCH</strain>
    </source>
</reference>
<gene>
    <name evidence="1" type="ORF">BEL07_19045</name>
</gene>
<dbReference type="AlphaFoldDB" id="A0A1E8Q180"/>
<keyword evidence="2" id="KW-1185">Reference proteome</keyword>